<dbReference type="Proteomes" id="UP000030672">
    <property type="component" value="Unassembled WGS sequence"/>
</dbReference>
<evidence type="ECO:0000256" key="1">
    <source>
        <dbReference type="SAM" id="MobiDB-lite"/>
    </source>
</evidence>
<dbReference type="HOGENOM" id="CLU_1128864_0_0_1"/>
<dbReference type="GeneID" id="63921212"/>
<sequence length="246" mass="28180">MQEVIRKLARLGNATYEASKSYDNSFSFHAVELLREAAGYPLWRKHVVNPKAEKTPEEKQELEEKRRKKEEKKKKKQGSEQAELVEEEERPVTRSKGMQPPRTPEPRDTSPDDIQMCRMTPSKHGNNWQSTWHIIAEKLSPETKKNLLKVLTRTFSHVGANDALDMAESIIDDHINMDLVKSVASDSQIRQSDSPATTTVLRCKTLWEEEKPKLLLKAQHLHNYLLLATEFKNLQTQALSPDTPSG</sequence>
<feature type="compositionally biased region" description="Basic residues" evidence="1">
    <location>
        <begin position="66"/>
        <end position="76"/>
    </location>
</feature>
<evidence type="ECO:0000313" key="3">
    <source>
        <dbReference type="Proteomes" id="UP000030672"/>
    </source>
</evidence>
<reference evidence="2 3" key="1">
    <citation type="journal article" date="2014" name="BMC Genomics">
        <title>Genome sequencing of four Aureobasidium pullulans varieties: biotechnological potential, stress tolerance, and description of new species.</title>
        <authorList>
            <person name="Gostin Ar C."/>
            <person name="Ohm R.A."/>
            <person name="Kogej T."/>
            <person name="Sonjak S."/>
            <person name="Turk M."/>
            <person name="Zajc J."/>
            <person name="Zalar P."/>
            <person name="Grube M."/>
            <person name="Sun H."/>
            <person name="Han J."/>
            <person name="Sharma A."/>
            <person name="Chiniquy J."/>
            <person name="Ngan C.Y."/>
            <person name="Lipzen A."/>
            <person name="Barry K."/>
            <person name="Grigoriev I.V."/>
            <person name="Gunde-Cimerman N."/>
        </authorList>
    </citation>
    <scope>NUCLEOTIDE SEQUENCE [LARGE SCALE GENOMIC DNA]</scope>
    <source>
        <strain evidence="2 3">CBS 110374</strain>
    </source>
</reference>
<feature type="region of interest" description="Disordered" evidence="1">
    <location>
        <begin position="49"/>
        <end position="117"/>
    </location>
</feature>
<accession>A0A074VVV1</accession>
<gene>
    <name evidence="2" type="ORF">M437DRAFT_82915</name>
</gene>
<feature type="compositionally biased region" description="Basic and acidic residues" evidence="1">
    <location>
        <begin position="51"/>
        <end position="65"/>
    </location>
</feature>
<name>A0A074VVV1_AURM1</name>
<dbReference type="RefSeq" id="XP_040881953.1">
    <property type="nucleotide sequence ID" value="XM_041027839.1"/>
</dbReference>
<dbReference type="AlphaFoldDB" id="A0A074VVV1"/>
<dbReference type="EMBL" id="KL584828">
    <property type="protein sequence ID" value="KEQ64930.1"/>
    <property type="molecule type" value="Genomic_DNA"/>
</dbReference>
<evidence type="ECO:0000313" key="2">
    <source>
        <dbReference type="EMBL" id="KEQ64930.1"/>
    </source>
</evidence>
<protein>
    <submittedName>
        <fullName evidence="2">Uncharacterized protein</fullName>
    </submittedName>
</protein>
<keyword evidence="3" id="KW-1185">Reference proteome</keyword>
<proteinExistence type="predicted"/>
<organism evidence="2 3">
    <name type="scientific">Aureobasidium melanogenum (strain CBS 110374)</name>
    <name type="common">Aureobasidium pullulans var. melanogenum</name>
    <dbReference type="NCBI Taxonomy" id="1043003"/>
    <lineage>
        <taxon>Eukaryota</taxon>
        <taxon>Fungi</taxon>
        <taxon>Dikarya</taxon>
        <taxon>Ascomycota</taxon>
        <taxon>Pezizomycotina</taxon>
        <taxon>Dothideomycetes</taxon>
        <taxon>Dothideomycetidae</taxon>
        <taxon>Dothideales</taxon>
        <taxon>Saccotheciaceae</taxon>
        <taxon>Aureobasidium</taxon>
    </lineage>
</organism>